<sequence length="218" mass="24347">MSANVMALTFDPDFLTVTGYDLLSSRYYLTTMSFGGDTLMYFYRTMIFDLEENMKDFCDYSYYYISYNSKYRTQLNSMYSSLGFTGLDALDNAKSLISIWATQWSYNAVSTCFKSELEPPGSISSRTHWQPALRTTSSSTTGTSTASISKLVDMSPYNSTEISTIAGGTNNIANLGSFHSTSEADTRWPEVTSFDKACRRPNPALLMILSGLSLLMFP</sequence>
<accession>A0A1L0G2Z0</accession>
<evidence type="ECO:0000313" key="1">
    <source>
        <dbReference type="EMBL" id="SGZ50997.1"/>
    </source>
</evidence>
<evidence type="ECO:0000313" key="2">
    <source>
        <dbReference type="Proteomes" id="UP000182334"/>
    </source>
</evidence>
<name>A0A1L0G2Z0_9ASCO</name>
<dbReference type="Proteomes" id="UP000182334">
    <property type="component" value="Chromosome II"/>
</dbReference>
<dbReference type="EMBL" id="LT635757">
    <property type="protein sequence ID" value="SGZ50997.1"/>
    <property type="molecule type" value="Genomic_DNA"/>
</dbReference>
<proteinExistence type="predicted"/>
<dbReference type="AlphaFoldDB" id="A0A1L0G2Z0"/>
<organism evidence="1 2">
    <name type="scientific">Sungouiella intermedia</name>
    <dbReference type="NCBI Taxonomy" id="45354"/>
    <lineage>
        <taxon>Eukaryota</taxon>
        <taxon>Fungi</taxon>
        <taxon>Dikarya</taxon>
        <taxon>Ascomycota</taxon>
        <taxon>Saccharomycotina</taxon>
        <taxon>Pichiomycetes</taxon>
        <taxon>Metschnikowiaceae</taxon>
        <taxon>Sungouiella</taxon>
    </lineage>
</organism>
<reference evidence="1 2" key="1">
    <citation type="submission" date="2016-10" db="EMBL/GenBank/DDBJ databases">
        <authorList>
            <person name="de Groot N.N."/>
        </authorList>
    </citation>
    <scope>NUCLEOTIDE SEQUENCE [LARGE SCALE GENOMIC DNA]</scope>
    <source>
        <strain evidence="1 2">CBS 141442</strain>
    </source>
</reference>
<protein>
    <submittedName>
        <fullName evidence="1">CIC11C00000002873</fullName>
    </submittedName>
</protein>
<keyword evidence="2" id="KW-1185">Reference proteome</keyword>
<gene>
    <name evidence="1" type="ORF">SAMEA4029010_CIC11G00000002873</name>
</gene>